<keyword evidence="3" id="KW-1185">Reference proteome</keyword>
<name>A0AAN8K338_PATCE</name>
<evidence type="ECO:0000313" key="3">
    <source>
        <dbReference type="Proteomes" id="UP001347796"/>
    </source>
</evidence>
<sequence length="247" mass="28030">MYRPLSSDVKSSKCYCCCKPSKSDLNELDMALNELGMLSCVTPSRSEYLQEMKHRNNQCTSYSLMENTNLSSGSRGYKIIQIDTKFVTGVSSDNPSYLPRRKHSSPNLNGKNLNVSGAGCSEAISSNWRFNYRNQAGSFEEEARQSRLSRIKLARQRRFRKPYNVPGRLYHSMQESDIPKDEVSPRHISKSNSNSPNKLLSGPLVRSKSLDNLDLTRLKLTEFCQESVDDRQDIDQVSLDLTNLQVS</sequence>
<accession>A0AAN8K338</accession>
<proteinExistence type="predicted"/>
<evidence type="ECO:0000256" key="1">
    <source>
        <dbReference type="SAM" id="MobiDB-lite"/>
    </source>
</evidence>
<feature type="compositionally biased region" description="Low complexity" evidence="1">
    <location>
        <begin position="190"/>
        <end position="203"/>
    </location>
</feature>
<dbReference type="AlphaFoldDB" id="A0AAN8K338"/>
<feature type="region of interest" description="Disordered" evidence="1">
    <location>
        <begin position="170"/>
        <end position="203"/>
    </location>
</feature>
<organism evidence="2 3">
    <name type="scientific">Patella caerulea</name>
    <name type="common">Rayed Mediterranean limpet</name>
    <dbReference type="NCBI Taxonomy" id="87958"/>
    <lineage>
        <taxon>Eukaryota</taxon>
        <taxon>Metazoa</taxon>
        <taxon>Spiralia</taxon>
        <taxon>Lophotrochozoa</taxon>
        <taxon>Mollusca</taxon>
        <taxon>Gastropoda</taxon>
        <taxon>Patellogastropoda</taxon>
        <taxon>Patelloidea</taxon>
        <taxon>Patellidae</taxon>
        <taxon>Patella</taxon>
    </lineage>
</organism>
<evidence type="ECO:0000313" key="2">
    <source>
        <dbReference type="EMBL" id="KAK6187085.1"/>
    </source>
</evidence>
<dbReference type="Proteomes" id="UP001347796">
    <property type="component" value="Unassembled WGS sequence"/>
</dbReference>
<dbReference type="EMBL" id="JAZGQO010000005">
    <property type="protein sequence ID" value="KAK6187085.1"/>
    <property type="molecule type" value="Genomic_DNA"/>
</dbReference>
<gene>
    <name evidence="2" type="ORF">SNE40_006333</name>
</gene>
<protein>
    <submittedName>
        <fullName evidence="2">Uncharacterized protein</fullName>
    </submittedName>
</protein>
<reference evidence="2 3" key="1">
    <citation type="submission" date="2024-01" db="EMBL/GenBank/DDBJ databases">
        <title>The genome of the rayed Mediterranean limpet Patella caerulea (Linnaeus, 1758).</title>
        <authorList>
            <person name="Anh-Thu Weber A."/>
            <person name="Halstead-Nussloch G."/>
        </authorList>
    </citation>
    <scope>NUCLEOTIDE SEQUENCE [LARGE SCALE GENOMIC DNA]</scope>
    <source>
        <strain evidence="2">AATW-2023a</strain>
        <tissue evidence="2">Whole specimen</tissue>
    </source>
</reference>
<comment type="caution">
    <text evidence="2">The sequence shown here is derived from an EMBL/GenBank/DDBJ whole genome shotgun (WGS) entry which is preliminary data.</text>
</comment>